<sequence length="769" mass="87898">MTKIFALNPTGKESDEKPKQLDGIAISPTIPSTTIYPVHLPITSIVAKKRSGISYLVVILLCLTTVMLPYIFFKITHRPISNEVTVSGSTLSWAQQSNKFGIANDDGQMIPQFYLTDGLKRMIGLDQNGYIIQDNRDNRIVGNQGSEIAANNDGETRQSDDNMIPDRFAALKAITTLLRIPGVQQVAVIQNDNRIPDNMIMTPESRTDEKASNLEETPIMSSAKSLTQPQVPFVPQMEAKDWEMMNYRRAMREWLLRREMFRRRMIAEMEREAAERRMAQFIMEQQQAQQQQQQQQQQQVQQQQQQPSESSLPLFLSMQMRLMNAQTMRMRNTAPSMMYVESANMQSPMEMIPTITVPIAQPVITPRIPPMYPFMFFRQQQQLQQQLEQQQQQQQLQQQQKQRQQQLQQQLQQQIQQQQQLQQEQQQQEQQEQQQQQPIMMPIKLMPPQMINREEPIIQPIESNPAKPNAMPIQIRDDSINRLDLEPKKEPIVEQPISMTLEGTPDRDTIFKELRSRAQMQQQMLQTAIPIMSPLAPSVVPPAQISSDEIFRELQQRALGMQIEQDRLEAEQRAEKEKTTDPDVPVLMIADTFPRRPVEEMPEQTAEEITEPTVSANIAVTTIDGNSDNLSESSDSPSPFFNFLDKEINENVITISPDKESEIIVKNGDVKVIPQHSAEDDAVRLAIAIAKDAEGMLKQDDTTPQSQVNFVREQRVTTEASSSSDKSEEIHKPKLLKSSTKLRDDSSYTLNGDEVLNAPIKLLATSQMQ</sequence>
<organism evidence="4">
    <name type="scientific">Onchocerca volvulus</name>
    <dbReference type="NCBI Taxonomy" id="6282"/>
    <lineage>
        <taxon>Eukaryota</taxon>
        <taxon>Metazoa</taxon>
        <taxon>Ecdysozoa</taxon>
        <taxon>Nematoda</taxon>
        <taxon>Chromadorea</taxon>
        <taxon>Rhabditida</taxon>
        <taxon>Spirurina</taxon>
        <taxon>Spiruromorpha</taxon>
        <taxon>Filarioidea</taxon>
        <taxon>Onchocercidae</taxon>
        <taxon>Onchocerca</taxon>
    </lineage>
</organism>
<accession>P91772</accession>
<keyword evidence="3" id="KW-0472">Membrane</keyword>
<evidence type="ECO:0000256" key="3">
    <source>
        <dbReference type="SAM" id="Phobius"/>
    </source>
</evidence>
<keyword evidence="1" id="KW-0175">Coiled coil</keyword>
<evidence type="ECO:0000313" key="4">
    <source>
        <dbReference type="EMBL" id="AAC48290.1"/>
    </source>
</evidence>
<proteinExistence type="evidence at transcript level"/>
<dbReference type="HOGENOM" id="CLU_401313_0_0_1"/>
<feature type="coiled-coil region" evidence="1">
    <location>
        <begin position="271"/>
        <end position="306"/>
    </location>
</feature>
<reference evidence="4" key="1">
    <citation type="journal article" date="1997" name="Mol. Biochem. Parasitol.">
        <title>Onchocera volvulus: characterization of a highly immunogenic Gln-rich protein.</title>
        <authorList>
            <person name="Joseph G.T."/>
            <person name="McCarthy J.S."/>
            <person name="Huima T."/>
            <person name="Mair K.F."/>
            <person name="Kass P.H."/>
            <person name="Boussinesq M."/>
            <person name="Goodrick L."/>
            <person name="Bradley J.E."/>
            <person name="Lustigman S."/>
        </authorList>
    </citation>
    <scope>NUCLEOTIDE SEQUENCE</scope>
</reference>
<keyword evidence="3" id="KW-1133">Transmembrane helix</keyword>
<name>P91772_ONCVO</name>
<evidence type="ECO:0000256" key="2">
    <source>
        <dbReference type="SAM" id="MobiDB-lite"/>
    </source>
</evidence>
<feature type="coiled-coil region" evidence="1">
    <location>
        <begin position="377"/>
        <end position="436"/>
    </location>
</feature>
<feature type="region of interest" description="Disordered" evidence="2">
    <location>
        <begin position="714"/>
        <end position="750"/>
    </location>
</feature>
<dbReference type="EMBL" id="U85395">
    <property type="protein sequence ID" value="AAC48290.1"/>
    <property type="molecule type" value="mRNA"/>
</dbReference>
<protein>
    <submittedName>
        <fullName evidence="4">Gln-rich protein</fullName>
    </submittedName>
</protein>
<feature type="transmembrane region" description="Helical" evidence="3">
    <location>
        <begin position="53"/>
        <end position="73"/>
    </location>
</feature>
<dbReference type="AlphaFoldDB" id="P91772"/>
<evidence type="ECO:0000256" key="1">
    <source>
        <dbReference type="SAM" id="Coils"/>
    </source>
</evidence>
<keyword evidence="3" id="KW-0812">Transmembrane</keyword>